<evidence type="ECO:0000256" key="3">
    <source>
        <dbReference type="ARBA" id="ARBA00009789"/>
    </source>
</evidence>
<comment type="similarity">
    <text evidence="3 7">Belongs to the IspD/TarI cytidylyltransferase family. IspD subfamily.</text>
</comment>
<dbReference type="AlphaFoldDB" id="A0A450TX43"/>
<feature type="site" description="Positions MEP for the nucleophilic attack" evidence="7">
    <location>
        <position position="231"/>
    </location>
</feature>
<keyword evidence="4 7" id="KW-0808">Transferase</keyword>
<feature type="site" description="Transition state stabilizer" evidence="7">
    <location>
        <position position="38"/>
    </location>
</feature>
<comment type="pathway">
    <text evidence="2 7">Isoprenoid biosynthesis; isopentenyl diphosphate biosynthesis via DXP pathway; isopentenyl diphosphate from 1-deoxy-D-xylulose 5-phosphate: step 2/6.</text>
</comment>
<dbReference type="Pfam" id="PF01128">
    <property type="entry name" value="IspD"/>
    <property type="match status" value="1"/>
</dbReference>
<name>A0A450TX43_9GAMM</name>
<dbReference type="FunFam" id="3.90.550.10:FF:000003">
    <property type="entry name" value="2-C-methyl-D-erythritol 4-phosphate cytidylyltransferase"/>
    <property type="match status" value="1"/>
</dbReference>
<feature type="site" description="Positions MEP for the nucleophilic attack" evidence="7">
    <location>
        <position position="175"/>
    </location>
</feature>
<dbReference type="InterPro" id="IPR018294">
    <property type="entry name" value="ISPD_synthase_CS"/>
</dbReference>
<dbReference type="PANTHER" id="PTHR32125">
    <property type="entry name" value="2-C-METHYL-D-ERYTHRITOL 4-PHOSPHATE CYTIDYLYLTRANSFERASE, CHLOROPLASTIC"/>
    <property type="match status" value="1"/>
</dbReference>
<evidence type="ECO:0000256" key="7">
    <source>
        <dbReference type="HAMAP-Rule" id="MF_00108"/>
    </source>
</evidence>
<dbReference type="CDD" id="cd02516">
    <property type="entry name" value="CDP-ME_synthetase"/>
    <property type="match status" value="1"/>
</dbReference>
<evidence type="ECO:0000256" key="4">
    <source>
        <dbReference type="ARBA" id="ARBA00022679"/>
    </source>
</evidence>
<sequence>MTPTHATQSHITPSHITNIWAIVPAAGIGRRMETSIPKQYLSLNGRPVLEHTLLRLASHPNLRAIVVAIAPHDEWWSTLSPDTDLPILSVPGGNERCHSVSNALDRLSRDPEIGARQDDWVLVHDAVRPCVRNTDIRHLVTRLSDHPVGGLLGIPVRDTIKHAGPGGDIIRTVDRQGLWHALTPQLFRLGKLSQALTHCIGRGILVTDEAQAMELNHYSPRMVEGHGDNIKITRPHDLALAERYLKNQAIESNSA</sequence>
<keyword evidence="6 7" id="KW-0414">Isoprene biosynthesis</keyword>
<protein>
    <recommendedName>
        <fullName evidence="7">2-C-methyl-D-erythritol 4-phosphate cytidylyltransferase</fullName>
        <ecNumber evidence="7">2.7.7.60</ecNumber>
    </recommendedName>
    <alternativeName>
        <fullName evidence="7">4-diphosphocytidyl-2C-methyl-D-erythritol synthase</fullName>
    </alternativeName>
    <alternativeName>
        <fullName evidence="7">MEP cytidylyltransferase</fullName>
        <shortName evidence="7">MCT</shortName>
    </alternativeName>
</protein>
<gene>
    <name evidence="7" type="primary">ispD</name>
    <name evidence="8" type="ORF">BECKFW1821C_GA0114237_105425</name>
</gene>
<dbReference type="Gene3D" id="3.90.550.10">
    <property type="entry name" value="Spore Coat Polysaccharide Biosynthesis Protein SpsA, Chain A"/>
    <property type="match status" value="1"/>
</dbReference>
<feature type="site" description="Transition state stabilizer" evidence="7">
    <location>
        <position position="31"/>
    </location>
</feature>
<dbReference type="InterPro" id="IPR001228">
    <property type="entry name" value="IspD"/>
</dbReference>
<comment type="function">
    <text evidence="7">Catalyzes the formation of 4-diphosphocytidyl-2-C-methyl-D-erythritol from CTP and 2-C-methyl-D-erythritol 4-phosphate (MEP).</text>
</comment>
<comment type="catalytic activity">
    <reaction evidence="1 7">
        <text>2-C-methyl-D-erythritol 4-phosphate + CTP + H(+) = 4-CDP-2-C-methyl-D-erythritol + diphosphate</text>
        <dbReference type="Rhea" id="RHEA:13429"/>
        <dbReference type="ChEBI" id="CHEBI:15378"/>
        <dbReference type="ChEBI" id="CHEBI:33019"/>
        <dbReference type="ChEBI" id="CHEBI:37563"/>
        <dbReference type="ChEBI" id="CHEBI:57823"/>
        <dbReference type="ChEBI" id="CHEBI:58262"/>
        <dbReference type="EC" id="2.7.7.60"/>
    </reaction>
</comment>
<dbReference type="InterPro" id="IPR034683">
    <property type="entry name" value="IspD/TarI"/>
</dbReference>
<dbReference type="HAMAP" id="MF_00108">
    <property type="entry name" value="IspD"/>
    <property type="match status" value="1"/>
</dbReference>
<proteinExistence type="inferred from homology"/>
<reference evidence="8" key="1">
    <citation type="submission" date="2019-02" db="EMBL/GenBank/DDBJ databases">
        <authorList>
            <person name="Gruber-Vodicka R. H."/>
            <person name="Seah K. B. B."/>
        </authorList>
    </citation>
    <scope>NUCLEOTIDE SEQUENCE</scope>
    <source>
        <strain evidence="8">BECK_BZ131</strain>
    </source>
</reference>
<dbReference type="GO" id="GO:0019288">
    <property type="term" value="P:isopentenyl diphosphate biosynthetic process, methylerythritol 4-phosphate pathway"/>
    <property type="evidence" value="ECO:0007669"/>
    <property type="project" value="UniProtKB-UniRule"/>
</dbReference>
<dbReference type="UniPathway" id="UPA00056">
    <property type="reaction ID" value="UER00093"/>
</dbReference>
<dbReference type="SUPFAM" id="SSF53448">
    <property type="entry name" value="Nucleotide-diphospho-sugar transferases"/>
    <property type="match status" value="1"/>
</dbReference>
<dbReference type="NCBIfam" id="TIGR00453">
    <property type="entry name" value="ispD"/>
    <property type="match status" value="1"/>
</dbReference>
<organism evidence="8">
    <name type="scientific">Candidatus Kentrum sp. FW</name>
    <dbReference type="NCBI Taxonomy" id="2126338"/>
    <lineage>
        <taxon>Bacteria</taxon>
        <taxon>Pseudomonadati</taxon>
        <taxon>Pseudomonadota</taxon>
        <taxon>Gammaproteobacteria</taxon>
        <taxon>Candidatus Kentrum</taxon>
    </lineage>
</organism>
<evidence type="ECO:0000256" key="1">
    <source>
        <dbReference type="ARBA" id="ARBA00001282"/>
    </source>
</evidence>
<dbReference type="EMBL" id="CAADFE010000054">
    <property type="protein sequence ID" value="VFJ73782.1"/>
    <property type="molecule type" value="Genomic_DNA"/>
</dbReference>
<evidence type="ECO:0000256" key="6">
    <source>
        <dbReference type="ARBA" id="ARBA00023229"/>
    </source>
</evidence>
<dbReference type="PANTHER" id="PTHR32125:SF4">
    <property type="entry name" value="2-C-METHYL-D-ERYTHRITOL 4-PHOSPHATE CYTIDYLYLTRANSFERASE, CHLOROPLASTIC"/>
    <property type="match status" value="1"/>
</dbReference>
<evidence type="ECO:0000256" key="2">
    <source>
        <dbReference type="ARBA" id="ARBA00004787"/>
    </source>
</evidence>
<dbReference type="EC" id="2.7.7.60" evidence="7"/>
<accession>A0A450TX43</accession>
<dbReference type="InterPro" id="IPR029044">
    <property type="entry name" value="Nucleotide-diphossugar_trans"/>
</dbReference>
<dbReference type="PROSITE" id="PS01295">
    <property type="entry name" value="ISPD"/>
    <property type="match status" value="1"/>
</dbReference>
<evidence type="ECO:0000256" key="5">
    <source>
        <dbReference type="ARBA" id="ARBA00022695"/>
    </source>
</evidence>
<keyword evidence="5 7" id="KW-0548">Nucleotidyltransferase</keyword>
<evidence type="ECO:0000313" key="8">
    <source>
        <dbReference type="EMBL" id="VFJ73782.1"/>
    </source>
</evidence>
<dbReference type="GO" id="GO:0050518">
    <property type="term" value="F:2-C-methyl-D-erythritol 4-phosphate cytidylyltransferase activity"/>
    <property type="evidence" value="ECO:0007669"/>
    <property type="project" value="UniProtKB-UniRule"/>
</dbReference>
<dbReference type="InterPro" id="IPR050088">
    <property type="entry name" value="IspD/TarI_cytidylyltransf_bact"/>
</dbReference>